<feature type="compositionally biased region" description="Low complexity" evidence="3">
    <location>
        <begin position="283"/>
        <end position="298"/>
    </location>
</feature>
<dbReference type="CDD" id="cd03768">
    <property type="entry name" value="SR_ResInv"/>
    <property type="match status" value="1"/>
</dbReference>
<feature type="region of interest" description="Disordered" evidence="3">
    <location>
        <begin position="277"/>
        <end position="372"/>
    </location>
</feature>
<comment type="caution">
    <text evidence="5">The sequence shown here is derived from an EMBL/GenBank/DDBJ whole genome shotgun (WGS) entry which is preliminary data.</text>
</comment>
<name>A0A542SWW7_9ACTN</name>
<reference evidence="5 6" key="1">
    <citation type="submission" date="2019-06" db="EMBL/GenBank/DDBJ databases">
        <title>Sequencing the genomes of 1000 actinobacteria strains.</title>
        <authorList>
            <person name="Klenk H.-P."/>
        </authorList>
    </citation>
    <scope>NUCLEOTIDE SEQUENCE [LARGE SCALE GENOMIC DNA]</scope>
    <source>
        <strain evidence="5 6">DSM 41929</strain>
    </source>
</reference>
<keyword evidence="1" id="KW-0238">DNA-binding</keyword>
<sequence>MANLVYKRVSTDQQSTARQDLVLEEAGIEDPVFFEEDPGTSSRLHPLQRPKFRELLTRARPGDTVHISEMFRLVRGNQHILDVLDVLHRDRLALRIHDGAFSAMDLTARHPRTGELLSTVKFMVQTLATVGELQRDLQRELTYEGLRAAEAKGAKGGRRPAVAATKTDDVRTAYLEGRSIAALARDHRVSRGAIRTAVADLLPDHTASEEDAPAPELPVTLDMPGKVTDHLRTTELEPAERAALDQGATVRRGQGYTLRVTAVLAVHHQLLARCPPLDGAQGVPAVRPSARPAASTRTGSAPSHPDHDRSQRQPLYRCSPRPGASPTTVSEPVKPVSRSASAARNPASDAPTMTMGPSRRSPGPGTGGHRLTHEDRLDRARCSGLAHALQLLVRDFLAVQQRFLAMHRRYTIAQSSTITSVLLP</sequence>
<dbReference type="InterPro" id="IPR050639">
    <property type="entry name" value="SSR_resolvase"/>
</dbReference>
<dbReference type="AlphaFoldDB" id="A0A542SWW7"/>
<dbReference type="SUPFAM" id="SSF53041">
    <property type="entry name" value="Resolvase-like"/>
    <property type="match status" value="1"/>
</dbReference>
<keyword evidence="2" id="KW-0233">DNA recombination</keyword>
<evidence type="ECO:0000256" key="1">
    <source>
        <dbReference type="ARBA" id="ARBA00023125"/>
    </source>
</evidence>
<dbReference type="SMART" id="SM00857">
    <property type="entry name" value="Resolvase"/>
    <property type="match status" value="1"/>
</dbReference>
<dbReference type="EMBL" id="VFNX01000009">
    <property type="protein sequence ID" value="TQK79105.1"/>
    <property type="molecule type" value="Genomic_DNA"/>
</dbReference>
<evidence type="ECO:0000259" key="4">
    <source>
        <dbReference type="PROSITE" id="PS51736"/>
    </source>
</evidence>
<dbReference type="GO" id="GO:0003677">
    <property type="term" value="F:DNA binding"/>
    <property type="evidence" value="ECO:0007669"/>
    <property type="project" value="UniProtKB-KW"/>
</dbReference>
<accession>A0A542SWW7</accession>
<organism evidence="5 6">
    <name type="scientific">Streptomyces puniciscabiei</name>
    <dbReference type="NCBI Taxonomy" id="164348"/>
    <lineage>
        <taxon>Bacteria</taxon>
        <taxon>Bacillati</taxon>
        <taxon>Actinomycetota</taxon>
        <taxon>Actinomycetes</taxon>
        <taxon>Kitasatosporales</taxon>
        <taxon>Streptomycetaceae</taxon>
        <taxon>Streptomyces</taxon>
    </lineage>
</organism>
<dbReference type="PANTHER" id="PTHR30461">
    <property type="entry name" value="DNA-INVERTASE FROM LAMBDOID PROPHAGE"/>
    <property type="match status" value="1"/>
</dbReference>
<dbReference type="PROSITE" id="PS51736">
    <property type="entry name" value="RECOMBINASES_3"/>
    <property type="match status" value="1"/>
</dbReference>
<dbReference type="GO" id="GO:0000150">
    <property type="term" value="F:DNA strand exchange activity"/>
    <property type="evidence" value="ECO:0007669"/>
    <property type="project" value="InterPro"/>
</dbReference>
<dbReference type="Proteomes" id="UP000318103">
    <property type="component" value="Unassembled WGS sequence"/>
</dbReference>
<keyword evidence="6" id="KW-1185">Reference proteome</keyword>
<evidence type="ECO:0000313" key="6">
    <source>
        <dbReference type="Proteomes" id="UP000318103"/>
    </source>
</evidence>
<dbReference type="PANTHER" id="PTHR30461:SF2">
    <property type="entry name" value="SERINE RECOMBINASE PINE-RELATED"/>
    <property type="match status" value="1"/>
</dbReference>
<feature type="compositionally biased region" description="Low complexity" evidence="3">
    <location>
        <begin position="337"/>
        <end position="363"/>
    </location>
</feature>
<gene>
    <name evidence="5" type="ORF">FB563_8479</name>
</gene>
<feature type="domain" description="Resolvase/invertase-type recombinase catalytic" evidence="4">
    <location>
        <begin position="2"/>
        <end position="153"/>
    </location>
</feature>
<dbReference type="Pfam" id="PF00239">
    <property type="entry name" value="Resolvase"/>
    <property type="match status" value="1"/>
</dbReference>
<dbReference type="InterPro" id="IPR006119">
    <property type="entry name" value="Resolv_N"/>
</dbReference>
<evidence type="ECO:0000256" key="3">
    <source>
        <dbReference type="SAM" id="MobiDB-lite"/>
    </source>
</evidence>
<proteinExistence type="predicted"/>
<evidence type="ECO:0000256" key="2">
    <source>
        <dbReference type="ARBA" id="ARBA00023172"/>
    </source>
</evidence>
<protein>
    <submittedName>
        <fullName evidence="5">DNA invertase Pin-like site-specific DNA recombinase</fullName>
    </submittedName>
</protein>
<evidence type="ECO:0000313" key="5">
    <source>
        <dbReference type="EMBL" id="TQK79105.1"/>
    </source>
</evidence>
<dbReference type="InterPro" id="IPR036162">
    <property type="entry name" value="Resolvase-like_N_sf"/>
</dbReference>
<dbReference type="Gene3D" id="3.40.50.1390">
    <property type="entry name" value="Resolvase, N-terminal catalytic domain"/>
    <property type="match status" value="1"/>
</dbReference>